<reference evidence="2 3" key="2">
    <citation type="submission" date="2013-04" db="EMBL/GenBank/DDBJ databases">
        <title>Comparative genomics of 12 strains of Erwinia amylovora identifies a pan-genome with a large conserved core and provides insights into host specificity.</title>
        <authorList>
            <person name="Mann R.A."/>
            <person name="Smits T.H.M."/>
            <person name="Buehlmann A."/>
            <person name="Blom J."/>
            <person name="Goesmann A."/>
            <person name="Frey J.E."/>
            <person name="Plummer K.M."/>
            <person name="Beer S.V."/>
            <person name="Luck J."/>
            <person name="Duffy B."/>
            <person name="Rodoni B."/>
        </authorList>
    </citation>
    <scope>NUCLEOTIDE SEQUENCE [LARGE SCALE GENOMIC DNA]</scope>
    <source>
        <strain evidence="3">CFBP 1232</strain>
    </source>
</reference>
<dbReference type="InterPro" id="IPR023213">
    <property type="entry name" value="CAT-like_dom_sf"/>
</dbReference>
<organism evidence="2 3">
    <name type="scientific">Erwinia amylovora NBRC 12687 = CFBP 1232</name>
    <dbReference type="NCBI Taxonomy" id="1219359"/>
    <lineage>
        <taxon>Bacteria</taxon>
        <taxon>Pseudomonadati</taxon>
        <taxon>Pseudomonadota</taxon>
        <taxon>Gammaproteobacteria</taxon>
        <taxon>Enterobacterales</taxon>
        <taxon>Erwiniaceae</taxon>
        <taxon>Erwinia</taxon>
    </lineage>
</organism>
<proteinExistence type="predicted"/>
<dbReference type="Pfam" id="PF00668">
    <property type="entry name" value="Condensation"/>
    <property type="match status" value="1"/>
</dbReference>
<dbReference type="RefSeq" id="WP_004155249.1">
    <property type="nucleotide sequence ID" value="NZ_BAYW01000004.1"/>
</dbReference>
<dbReference type="GO" id="GO:0047462">
    <property type="term" value="F:phenylalanine racemase (ATP-hydrolyzing) activity"/>
    <property type="evidence" value="ECO:0007669"/>
    <property type="project" value="UniProtKB-EC"/>
</dbReference>
<dbReference type="Gene3D" id="3.30.559.10">
    <property type="entry name" value="Chloramphenicol acetyltransferase-like domain"/>
    <property type="match status" value="1"/>
</dbReference>
<feature type="domain" description="Condensation" evidence="1">
    <location>
        <begin position="30"/>
        <end position="319"/>
    </location>
</feature>
<dbReference type="EMBL" id="CAPB01000006">
    <property type="protein sequence ID" value="CCO92432.1"/>
    <property type="molecule type" value="Genomic_DNA"/>
</dbReference>
<evidence type="ECO:0000259" key="1">
    <source>
        <dbReference type="Pfam" id="PF00668"/>
    </source>
</evidence>
<accession>A0A831EIN3</accession>
<name>A0A831EIN3_ERWAM</name>
<dbReference type="SUPFAM" id="SSF52777">
    <property type="entry name" value="CoA-dependent acyltransferases"/>
    <property type="match status" value="2"/>
</dbReference>
<sequence length="422" mass="46548">MRLFLGQLYDISTTRQPDKLCVGDVLVPSVRLNADALDCAVNFLLHKFSILRASFLYQNDELSMHFCHPQELPAGRVFQVYPAAQGALPLRQQLISCIDKVRASMSLDSAPLLRYCLFDAECAHAQRLLILFNHLVCDGISSRILWRELSAAYQSLLAGDPLLFRPCTTYMDFAQELIGRRDRLDDRLSSAIPVAPGCDLLDQLTHGQACTATLAEVVHREISIGGADLSALRARAAAAGVALSVFLLACWINTLSRVQSTGTVTLLMWVSPHFIGDWSTPVSDLVGSVSFPLPVVFSLNERRTLTDTVKTVSEELQRGLLNAEDFAARYFAGRTQSGLPVLPSIGFNFVSDQRLSPLLIGYELAPEGIRIERLPQELFDLALGMEIELCGQQMHVSLSATPFIAGQLSLDELLQNLLARFE</sequence>
<keyword evidence="2" id="KW-0413">Isomerase</keyword>
<evidence type="ECO:0000313" key="3">
    <source>
        <dbReference type="Proteomes" id="UP000013111"/>
    </source>
</evidence>
<comment type="caution">
    <text evidence="2">The sequence shown here is derived from an EMBL/GenBank/DDBJ whole genome shotgun (WGS) entry which is preliminary data.</text>
</comment>
<dbReference type="Proteomes" id="UP000013111">
    <property type="component" value="Unassembled WGS sequence"/>
</dbReference>
<protein>
    <submittedName>
        <fullName evidence="2">Gramicidin S synthetase 1</fullName>
        <ecNumber evidence="2">5.1.1.11</ecNumber>
    </submittedName>
</protein>
<dbReference type="InterPro" id="IPR001242">
    <property type="entry name" value="Condensation_dom"/>
</dbReference>
<evidence type="ECO:0000313" key="2">
    <source>
        <dbReference type="EMBL" id="CCO92432.1"/>
    </source>
</evidence>
<dbReference type="AlphaFoldDB" id="A0A831EIN3"/>
<dbReference type="Gene3D" id="3.30.559.30">
    <property type="entry name" value="Nonribosomal peptide synthetase, condensation domain"/>
    <property type="match status" value="1"/>
</dbReference>
<reference evidence="2 3" key="1">
    <citation type="submission" date="2012-11" db="EMBL/GenBank/DDBJ databases">
        <authorList>
            <person name="Linke B."/>
        </authorList>
    </citation>
    <scope>NUCLEOTIDE SEQUENCE [LARGE SCALE GENOMIC DNA]</scope>
    <source>
        <strain evidence="3">CFBP 1232</strain>
    </source>
</reference>
<gene>
    <name evidence="2" type="ORF">BN437_0467</name>
</gene>
<dbReference type="GeneID" id="97604797"/>
<dbReference type="EC" id="5.1.1.11" evidence="2"/>